<dbReference type="EMBL" id="BLXX01000010">
    <property type="protein sequence ID" value="GFO60825.1"/>
    <property type="molecule type" value="Genomic_DNA"/>
</dbReference>
<accession>A0A6V8MLB6</accession>
<sequence>MFYKKDHNGYRSAVAGVALKTLVHGANTLLTEFKLEAGHLLPMHAHDQEQTGYLVSGTILLTIGAETFRVEAGDSWCIPGNVPHGAEILEDAVAIEVFAPVREDYLPQG</sequence>
<feature type="domain" description="Cupin type-2" evidence="1">
    <location>
        <begin position="33"/>
        <end position="92"/>
    </location>
</feature>
<keyword evidence="3" id="KW-1185">Reference proteome</keyword>
<dbReference type="Proteomes" id="UP000556026">
    <property type="component" value="Unassembled WGS sequence"/>
</dbReference>
<comment type="caution">
    <text evidence="2">The sequence shown here is derived from an EMBL/GenBank/DDBJ whole genome shotgun (WGS) entry which is preliminary data.</text>
</comment>
<dbReference type="InterPro" id="IPR014710">
    <property type="entry name" value="RmlC-like_jellyroll"/>
</dbReference>
<dbReference type="InterPro" id="IPR025499">
    <property type="entry name" value="KdgF"/>
</dbReference>
<evidence type="ECO:0000259" key="1">
    <source>
        <dbReference type="Pfam" id="PF07883"/>
    </source>
</evidence>
<dbReference type="PIRSF" id="PIRSF029883">
    <property type="entry name" value="KdgF"/>
    <property type="match status" value="1"/>
</dbReference>
<dbReference type="PANTHER" id="PTHR40112">
    <property type="entry name" value="H2HPP ISOMERASE"/>
    <property type="match status" value="1"/>
</dbReference>
<dbReference type="PANTHER" id="PTHR40112:SF1">
    <property type="entry name" value="H2HPP ISOMERASE"/>
    <property type="match status" value="1"/>
</dbReference>
<proteinExistence type="predicted"/>
<evidence type="ECO:0000313" key="3">
    <source>
        <dbReference type="Proteomes" id="UP000556026"/>
    </source>
</evidence>
<dbReference type="AlphaFoldDB" id="A0A6V8MLB6"/>
<gene>
    <name evidence="2" type="ORF">GMST_31500</name>
</gene>
<reference evidence="3" key="1">
    <citation type="submission" date="2020-06" db="EMBL/GenBank/DDBJ databases">
        <title>Draft genomic sequence of Geomonas sp. Red330.</title>
        <authorList>
            <person name="Itoh H."/>
            <person name="Zhenxing X."/>
            <person name="Ushijima N."/>
            <person name="Masuda Y."/>
            <person name="Shiratori Y."/>
            <person name="Senoo K."/>
        </authorList>
    </citation>
    <scope>NUCLEOTIDE SEQUENCE [LARGE SCALE GENOMIC DNA]</scope>
    <source>
        <strain evidence="3">Red330</strain>
    </source>
</reference>
<dbReference type="RefSeq" id="WP_183355627.1">
    <property type="nucleotide sequence ID" value="NZ_BLXX01000010.1"/>
</dbReference>
<dbReference type="Gene3D" id="2.60.120.10">
    <property type="entry name" value="Jelly Rolls"/>
    <property type="match status" value="1"/>
</dbReference>
<dbReference type="SUPFAM" id="SSF51182">
    <property type="entry name" value="RmlC-like cupins"/>
    <property type="match status" value="1"/>
</dbReference>
<evidence type="ECO:0000313" key="2">
    <source>
        <dbReference type="EMBL" id="GFO60825.1"/>
    </source>
</evidence>
<dbReference type="Pfam" id="PF07883">
    <property type="entry name" value="Cupin_2"/>
    <property type="match status" value="1"/>
</dbReference>
<dbReference type="InterPro" id="IPR011051">
    <property type="entry name" value="RmlC_Cupin_sf"/>
</dbReference>
<dbReference type="InterPro" id="IPR052535">
    <property type="entry name" value="Bacilysin_H2HPP_isomerase"/>
</dbReference>
<organism evidence="2 3">
    <name type="scientific">Geomonas silvestris</name>
    <dbReference type="NCBI Taxonomy" id="2740184"/>
    <lineage>
        <taxon>Bacteria</taxon>
        <taxon>Pseudomonadati</taxon>
        <taxon>Thermodesulfobacteriota</taxon>
        <taxon>Desulfuromonadia</taxon>
        <taxon>Geobacterales</taxon>
        <taxon>Geobacteraceae</taxon>
        <taxon>Geomonas</taxon>
    </lineage>
</organism>
<name>A0A6V8MLB6_9BACT</name>
<dbReference type="InterPro" id="IPR013096">
    <property type="entry name" value="Cupin_2"/>
</dbReference>
<dbReference type="CDD" id="cd02238">
    <property type="entry name" value="cupin_KdgF"/>
    <property type="match status" value="1"/>
</dbReference>
<protein>
    <submittedName>
        <fullName evidence="2">Cupin</fullName>
    </submittedName>
</protein>